<evidence type="ECO:0000313" key="1">
    <source>
        <dbReference type="EMBL" id="MDI9092018.1"/>
    </source>
</evidence>
<dbReference type="Proteomes" id="UP001159001">
    <property type="component" value="Unassembled WGS sequence"/>
</dbReference>
<gene>
    <name evidence="1" type="ORF">OGX73_05225</name>
</gene>
<comment type="caution">
    <text evidence="1">The sequence shown here is derived from an EMBL/GenBank/DDBJ whole genome shotgun (WGS) entry which is preliminary data.</text>
</comment>
<reference evidence="1" key="1">
    <citation type="submission" date="2022-10" db="EMBL/GenBank/DDBJ databases">
        <title>Bacterial isolates recovered from the One Health project in Brazil.</title>
        <authorList>
            <person name="Valiatti T.B."/>
            <person name="Santos F."/>
            <person name="Cayo R."/>
            <person name="Gales A.C."/>
        </authorList>
    </citation>
    <scope>NUCLEOTIDE SEQUENCE</scope>
    <source>
        <strain evidence="1">PVR188</strain>
    </source>
</reference>
<organism evidence="1 2">
    <name type="scientific">Providencia rettgeri</name>
    <dbReference type="NCBI Taxonomy" id="587"/>
    <lineage>
        <taxon>Bacteria</taxon>
        <taxon>Pseudomonadati</taxon>
        <taxon>Pseudomonadota</taxon>
        <taxon>Gammaproteobacteria</taxon>
        <taxon>Enterobacterales</taxon>
        <taxon>Morganellaceae</taxon>
        <taxon>Providencia</taxon>
    </lineage>
</organism>
<evidence type="ECO:0000313" key="2">
    <source>
        <dbReference type="Proteomes" id="UP001159001"/>
    </source>
</evidence>
<proteinExistence type="predicted"/>
<dbReference type="RefSeq" id="WP_283026785.1">
    <property type="nucleotide sequence ID" value="NZ_JAOWIN010000002.1"/>
</dbReference>
<protein>
    <recommendedName>
        <fullName evidence="3">BRCT domain-containing protein</fullName>
    </recommendedName>
</protein>
<dbReference type="EMBL" id="JAOWIN010000002">
    <property type="protein sequence ID" value="MDI9092018.1"/>
    <property type="molecule type" value="Genomic_DNA"/>
</dbReference>
<name>A0AAW6U9Y2_PRORE</name>
<dbReference type="AlphaFoldDB" id="A0AAW6U9Y2"/>
<evidence type="ECO:0008006" key="3">
    <source>
        <dbReference type="Google" id="ProtNLM"/>
    </source>
</evidence>
<sequence length="221" mass="25800">MNVQETKFSSKEFLRRRRPEKFSDSTIRETGTLDRVVLEHFLSTLNKRNQELQFEDFAKKICEKIICPNLLEQTGPVAGGDGKTDTQTFPVSEQNKLLWFEGVNEASNKERWAFAVSTRKDWKKKCHEDVLKIKETDRGYTKVFCVTNQSAKSNIRSEVEDTLKTKTGIDVRILDINWLLDQIYKNNFEQLAIDSLSVPTQYKREVILEKMIIKSIRNMKN</sequence>
<accession>A0AAW6U9Y2</accession>